<sequence>GSWPLGEVKKPKRGLYIVLKRGIIIPRFFISAILLDLKTIAYQIPELPFQIITFKCPALSRLSLILALAETGEVAAI</sequence>
<feature type="non-terminal residue" evidence="1">
    <location>
        <position position="1"/>
    </location>
</feature>
<comment type="caution">
    <text evidence="1">The sequence shown here is derived from an EMBL/GenBank/DDBJ whole genome shotgun (WGS) entry which is preliminary data.</text>
</comment>
<organism evidence="1 2">
    <name type="scientific">Dehalococcoides mccartyi</name>
    <dbReference type="NCBI Taxonomy" id="61435"/>
    <lineage>
        <taxon>Bacteria</taxon>
        <taxon>Bacillati</taxon>
        <taxon>Chloroflexota</taxon>
        <taxon>Dehalococcoidia</taxon>
        <taxon>Dehalococcoidales</taxon>
        <taxon>Dehalococcoidaceae</taxon>
        <taxon>Dehalococcoides</taxon>
    </lineage>
</organism>
<evidence type="ECO:0000313" key="1">
    <source>
        <dbReference type="EMBL" id="PKH46218.1"/>
    </source>
</evidence>
<reference evidence="1 2" key="1">
    <citation type="journal article" date="2017" name="FEMS Microbiol. Ecol.">
        <title>Reconstructed genomes of novel Dehalococcoides mccartyi strains from 1,2,3,4-tetrachlorodibenzo-p-dioxin-dechlorinating enrichment cultures reveal divergent reductive dehalogenase gene profiles.</title>
        <authorList>
            <person name="Dam H.T."/>
            <person name="Vollmers J."/>
            <person name="Kaster A.K."/>
            <person name="Haggblom M.M."/>
        </authorList>
    </citation>
    <scope>NUCLEOTIDE SEQUENCE [LARGE SCALE GENOMIC DNA]</scope>
    <source>
        <strain evidence="1 2">H1-3-2.001</strain>
    </source>
</reference>
<proteinExistence type="predicted"/>
<protein>
    <submittedName>
        <fullName evidence="1">Uncharacterized protein</fullName>
    </submittedName>
</protein>
<accession>A0A2J1DVQ4</accession>
<dbReference type="EMBL" id="PHFD01000236">
    <property type="protein sequence ID" value="PKH46218.1"/>
    <property type="molecule type" value="Genomic_DNA"/>
</dbReference>
<evidence type="ECO:0000313" key="2">
    <source>
        <dbReference type="Proteomes" id="UP000233649"/>
    </source>
</evidence>
<gene>
    <name evidence="1" type="ORF">CVH13_01199</name>
</gene>
<dbReference type="AlphaFoldDB" id="A0A2J1DVQ4"/>
<dbReference type="Proteomes" id="UP000233649">
    <property type="component" value="Unassembled WGS sequence"/>
</dbReference>
<name>A0A2J1DVQ4_9CHLR</name>